<name>A0A7W8HCZ7_9FIRM</name>
<dbReference type="InterPro" id="IPR022627">
    <property type="entry name" value="DUF3502"/>
</dbReference>
<dbReference type="PANTHER" id="PTHR43649">
    <property type="entry name" value="ARABINOSE-BINDING PROTEIN-RELATED"/>
    <property type="match status" value="1"/>
</dbReference>
<dbReference type="PROSITE" id="PS51257">
    <property type="entry name" value="PROKAR_LIPOPROTEIN"/>
    <property type="match status" value="1"/>
</dbReference>
<dbReference type="AlphaFoldDB" id="A0A7W8HCZ7"/>
<feature type="region of interest" description="Disordered" evidence="1">
    <location>
        <begin position="28"/>
        <end position="69"/>
    </location>
</feature>
<reference evidence="4 5" key="1">
    <citation type="submission" date="2020-08" db="EMBL/GenBank/DDBJ databases">
        <title>Genomic Encyclopedia of Type Strains, Phase IV (KMG-IV): sequencing the most valuable type-strain genomes for metagenomic binning, comparative biology and taxonomic classification.</title>
        <authorList>
            <person name="Goeker M."/>
        </authorList>
    </citation>
    <scope>NUCLEOTIDE SEQUENCE [LARGE SCALE GENOMIC DNA]</scope>
    <source>
        <strain evidence="4 5">DSM 106146</strain>
    </source>
</reference>
<dbReference type="Gene3D" id="3.40.190.10">
    <property type="entry name" value="Periplasmic binding protein-like II"/>
    <property type="match status" value="2"/>
</dbReference>
<feature type="signal peptide" evidence="2">
    <location>
        <begin position="1"/>
        <end position="24"/>
    </location>
</feature>
<accession>A0A7W8HCZ7</accession>
<keyword evidence="5" id="KW-1185">Reference proteome</keyword>
<feature type="compositionally biased region" description="Polar residues" evidence="1">
    <location>
        <begin position="44"/>
        <end position="55"/>
    </location>
</feature>
<feature type="compositionally biased region" description="Low complexity" evidence="1">
    <location>
        <begin position="28"/>
        <end position="43"/>
    </location>
</feature>
<dbReference type="Pfam" id="PF01547">
    <property type="entry name" value="SBP_bac_1"/>
    <property type="match status" value="1"/>
</dbReference>
<dbReference type="EMBL" id="JACHFW010000018">
    <property type="protein sequence ID" value="MBB5266059.1"/>
    <property type="molecule type" value="Genomic_DNA"/>
</dbReference>
<dbReference type="Pfam" id="PF12010">
    <property type="entry name" value="DUF3502"/>
    <property type="match status" value="1"/>
</dbReference>
<feature type="chain" id="PRO_5038908646" evidence="2">
    <location>
        <begin position="25"/>
        <end position="542"/>
    </location>
</feature>
<keyword evidence="2" id="KW-0732">Signal</keyword>
<organism evidence="4 5">
    <name type="scientific">Catenibacillus scindens</name>
    <dbReference type="NCBI Taxonomy" id="673271"/>
    <lineage>
        <taxon>Bacteria</taxon>
        <taxon>Bacillati</taxon>
        <taxon>Bacillota</taxon>
        <taxon>Clostridia</taxon>
        <taxon>Lachnospirales</taxon>
        <taxon>Lachnospiraceae</taxon>
        <taxon>Catenibacillus</taxon>
    </lineage>
</organism>
<dbReference type="PANTHER" id="PTHR43649:SF17">
    <property type="entry name" value="ABC TRANSPORTER SOLUTE BINDING PROTEIN-SUGAR TRANSPORT"/>
    <property type="match status" value="1"/>
</dbReference>
<evidence type="ECO:0000256" key="2">
    <source>
        <dbReference type="SAM" id="SignalP"/>
    </source>
</evidence>
<feature type="domain" description="DUF3502" evidence="3">
    <location>
        <begin position="475"/>
        <end position="540"/>
    </location>
</feature>
<evidence type="ECO:0000259" key="3">
    <source>
        <dbReference type="Pfam" id="PF12010"/>
    </source>
</evidence>
<dbReference type="SUPFAM" id="SSF53850">
    <property type="entry name" value="Periplasmic binding protein-like II"/>
    <property type="match status" value="1"/>
</dbReference>
<dbReference type="InterPro" id="IPR006059">
    <property type="entry name" value="SBP"/>
</dbReference>
<comment type="caution">
    <text evidence="4">The sequence shown here is derived from an EMBL/GenBank/DDBJ whole genome shotgun (WGS) entry which is preliminary data.</text>
</comment>
<proteinExistence type="predicted"/>
<evidence type="ECO:0000313" key="5">
    <source>
        <dbReference type="Proteomes" id="UP000543642"/>
    </source>
</evidence>
<dbReference type="Proteomes" id="UP000543642">
    <property type="component" value="Unassembled WGS sequence"/>
</dbReference>
<sequence length="542" mass="58757">MLKQGRKWIAAALAVSLLSAAALGCGSGEGQSSSSAGSGQTSGNEENGTAASSEMDSAPDESEENAAAEDTAEVTMAFFTAVEPSQDELQAVEDAINAISESQINVHVDMLPIAIGNYDQQINLMVAGGEKLDLMATFFAGSSSFTSMQAQNQCMPLNDLMDEYGQDIAALFDEDIFDACSKDGELLGVPMYKDNVSNVYLSMRTDILEELGLTEKAQEIKSMADLEEIYTAVVENTDLIPIASSRAAGPLHAFNVLFTGNFEDGIVFSKMANDYIGTLSTDPDKVVNLYSTPEYKASVELVKDWYDKGFVYKDSETSTDSNYTQIASGKFFSTFFAAENATKISTIASCEYDMTTIELFSKPLESSSYNTNTWVIPVTAREPEAAMEFLNLMYTNKEIVDLLNYGIEGTDYVVKEDGTYGYPEGLDSTTVKYHIDMTWLFGNQYLAGVWEGDAPDTREISKEINEKAVRSENFGFASDVSQFGTEIAGITSAVNEFVGGLQNGTADVDASLEALNEKLTAAGMDTVVESVQQQFDQWKAGK</sequence>
<dbReference type="RefSeq" id="WP_183776301.1">
    <property type="nucleotide sequence ID" value="NZ_JACHFW010000018.1"/>
</dbReference>
<evidence type="ECO:0000313" key="4">
    <source>
        <dbReference type="EMBL" id="MBB5266059.1"/>
    </source>
</evidence>
<feature type="compositionally biased region" description="Acidic residues" evidence="1">
    <location>
        <begin position="57"/>
        <end position="69"/>
    </location>
</feature>
<evidence type="ECO:0000256" key="1">
    <source>
        <dbReference type="SAM" id="MobiDB-lite"/>
    </source>
</evidence>
<protein>
    <submittedName>
        <fullName evidence="4">Putative aldouronate transport system substrate-binding protein</fullName>
    </submittedName>
</protein>
<dbReference type="InterPro" id="IPR050490">
    <property type="entry name" value="Bact_solute-bd_prot1"/>
</dbReference>
<gene>
    <name evidence="4" type="ORF">HNP82_003213</name>
</gene>